<dbReference type="PRINTS" id="PR00412">
    <property type="entry name" value="EPOXHYDRLASE"/>
</dbReference>
<dbReference type="InterPro" id="IPR000073">
    <property type="entry name" value="AB_hydrolase_1"/>
</dbReference>
<organism evidence="4 5">
    <name type="scientific">Miscanthus lutarioriparius</name>
    <dbReference type="NCBI Taxonomy" id="422564"/>
    <lineage>
        <taxon>Eukaryota</taxon>
        <taxon>Viridiplantae</taxon>
        <taxon>Streptophyta</taxon>
        <taxon>Embryophyta</taxon>
        <taxon>Tracheophyta</taxon>
        <taxon>Spermatophyta</taxon>
        <taxon>Magnoliopsida</taxon>
        <taxon>Liliopsida</taxon>
        <taxon>Poales</taxon>
        <taxon>Poaceae</taxon>
        <taxon>PACMAD clade</taxon>
        <taxon>Panicoideae</taxon>
        <taxon>Andropogonodae</taxon>
        <taxon>Andropogoneae</taxon>
        <taxon>Saccharinae</taxon>
        <taxon>Miscanthus</taxon>
    </lineage>
</organism>
<evidence type="ECO:0000313" key="4">
    <source>
        <dbReference type="EMBL" id="CAD6213091.1"/>
    </source>
</evidence>
<keyword evidence="5" id="KW-1185">Reference proteome</keyword>
<evidence type="ECO:0000313" key="5">
    <source>
        <dbReference type="Proteomes" id="UP000604825"/>
    </source>
</evidence>
<dbReference type="Gene3D" id="3.40.50.1820">
    <property type="entry name" value="alpha/beta hydrolase"/>
    <property type="match status" value="1"/>
</dbReference>
<comment type="caution">
    <text evidence="4">The sequence shown here is derived from an EMBL/GenBank/DDBJ whole genome shotgun (WGS) entry which is preliminary data.</text>
</comment>
<dbReference type="EMBL" id="CAJGYO010000002">
    <property type="protein sequence ID" value="CAD6213091.1"/>
    <property type="molecule type" value="Genomic_DNA"/>
</dbReference>
<name>A0A811N0E9_9POAL</name>
<dbReference type="GO" id="GO:0016787">
    <property type="term" value="F:hydrolase activity"/>
    <property type="evidence" value="ECO:0007669"/>
    <property type="project" value="UniProtKB-KW"/>
</dbReference>
<keyword evidence="1" id="KW-0378">Hydrolase</keyword>
<dbReference type="PRINTS" id="PR00111">
    <property type="entry name" value="ABHYDROLASE"/>
</dbReference>
<dbReference type="OrthoDB" id="7130006at2759"/>
<feature type="domain" description="AB hydrolase-1" evidence="3">
    <location>
        <begin position="30"/>
        <end position="262"/>
    </location>
</feature>
<dbReference type="SUPFAM" id="SSF53474">
    <property type="entry name" value="alpha/beta-Hydrolases"/>
    <property type="match status" value="1"/>
</dbReference>
<dbReference type="Proteomes" id="UP000604825">
    <property type="component" value="Unassembled WGS sequence"/>
</dbReference>
<protein>
    <recommendedName>
        <fullName evidence="3">AB hydrolase-1 domain-containing protein</fullName>
    </recommendedName>
</protein>
<evidence type="ECO:0000256" key="2">
    <source>
        <dbReference type="ARBA" id="ARBA00038334"/>
    </source>
</evidence>
<accession>A0A811N0E9</accession>
<dbReference type="PANTHER" id="PTHR43329">
    <property type="entry name" value="EPOXIDE HYDROLASE"/>
    <property type="match status" value="1"/>
</dbReference>
<reference evidence="4" key="1">
    <citation type="submission" date="2020-10" db="EMBL/GenBank/DDBJ databases">
        <authorList>
            <person name="Han B."/>
            <person name="Lu T."/>
            <person name="Zhao Q."/>
            <person name="Huang X."/>
            <person name="Zhao Y."/>
        </authorList>
    </citation>
    <scope>NUCLEOTIDE SEQUENCE</scope>
</reference>
<evidence type="ECO:0000256" key="1">
    <source>
        <dbReference type="ARBA" id="ARBA00022801"/>
    </source>
</evidence>
<comment type="similarity">
    <text evidence="2">Belongs to the AB hydrolase superfamily. Epoxide hydrolase family.</text>
</comment>
<dbReference type="AlphaFoldDB" id="A0A811N0E9"/>
<proteinExistence type="inferred from homology"/>
<dbReference type="Pfam" id="PF00561">
    <property type="entry name" value="Abhydrolase_1"/>
    <property type="match status" value="1"/>
</dbReference>
<sequence>MAHQEIEHTQIPARGINLHVAQVGKGELGTVVFLHGFPEIWYSWRHQMLAVAAAGYRAIAPDCRGYGLSDQPPENEEDSWVWDDLVADVLSILDALSIPKAFLVGKDFGAMPAYEFALQHPDRTCGVVCLGIPFSPVPFSFDTMPEGFYVLRWGEPGRAEADFRQYDVRRVMRTVYVLFSGAEIPIAKEGQEIMDLADLSTPLPEWFTEEDLDVYAKLYEKSGFRYPLQMPYRSIHKMPNRLDAKFQAPVLMVMGEKDYCFKLPEFETALRSGVMDNFMPDLKITYIPEGSHFVQEQLPEKVNELLLDFLKAKGHPVAS</sequence>
<gene>
    <name evidence="4" type="ORF">NCGR_LOCUS8799</name>
</gene>
<dbReference type="InterPro" id="IPR000639">
    <property type="entry name" value="Epox_hydrolase-like"/>
</dbReference>
<dbReference type="InterPro" id="IPR029058">
    <property type="entry name" value="AB_hydrolase_fold"/>
</dbReference>
<evidence type="ECO:0000259" key="3">
    <source>
        <dbReference type="Pfam" id="PF00561"/>
    </source>
</evidence>